<feature type="compositionally biased region" description="Acidic residues" evidence="5">
    <location>
        <begin position="88"/>
        <end position="107"/>
    </location>
</feature>
<sequence>MTSNLDEDILGLMGEEDEGDAPVASGKRKRTKASSLADSTDDDDDDDDDDEDSEFEEEEEEDVDAQKKETKMAAKKKKKKELAKESESESESIEFNLEEFEDGFEDDLMGDEEDRKKLMAMTELDREMLLADRGEAREELQRQKQIMLNAKAARDAKKAAKRRATRSQARAKGGKTAKDKRKSALDALVARRDKKSSARDSLARYKDDDEVEYESYDEDEDEYGSDGYYEDLSDEDGGRRRRRAGARGSGGRGGRKGRRGDLEEGELDEDVEAGFEEVEGAVVTRAKIAEWVEEPFFEEVMLEQFVRIAMGSRTTETGDKVSVYKLALVTEVVERKAGKFQTFETSPVIRSPYPIDDGNGNVKQTAFWLKLRIGTAEATFPISVVSSSKLAEDEFEDYCGECRKARQSPPMRSDVRRAVASQREARDFRYSAADVWRKIEKGGGRKTLSYAFRKQDLQARIAIAQKQQDAAAEARFRADLEGVEREHREKLRRQQERKRTMTELNRKNVDENFKAILERTRGEKLDRRKSMEKADPFSRRPTAPLSFRAKKKGARDAAAAAAAAAGAGGNKPVEVAGEEAAGRQKEGMDAEPVGGSGPRKFPGIDLDFTVDVKLLERPRRRPELQLSSIGSTLPKNTKAISISDYFKRLDSGAV</sequence>
<feature type="compositionally biased region" description="Acidic residues" evidence="5">
    <location>
        <begin position="39"/>
        <end position="63"/>
    </location>
</feature>
<keyword evidence="8" id="KW-1185">Reference proteome</keyword>
<keyword evidence="2" id="KW-0805">Transcription regulation</keyword>
<dbReference type="GO" id="GO:1990269">
    <property type="term" value="F:RNA polymerase II C-terminal domain phosphoserine binding"/>
    <property type="evidence" value="ECO:0007669"/>
    <property type="project" value="TreeGrafter"/>
</dbReference>
<keyword evidence="4" id="KW-0539">Nucleus</keyword>
<comment type="subcellular location">
    <subcellularLocation>
        <location evidence="1">Nucleus</location>
    </subcellularLocation>
</comment>
<feature type="compositionally biased region" description="Acidic residues" evidence="5">
    <location>
        <begin position="1"/>
        <end position="20"/>
    </location>
</feature>
<dbReference type="InterPro" id="IPR036128">
    <property type="entry name" value="Plus3-like_sf"/>
</dbReference>
<evidence type="ECO:0000313" key="7">
    <source>
        <dbReference type="EMBL" id="WZN66738.1"/>
    </source>
</evidence>
<feature type="region of interest" description="Disordered" evidence="5">
    <location>
        <begin position="148"/>
        <end position="269"/>
    </location>
</feature>
<proteinExistence type="predicted"/>
<dbReference type="Gene3D" id="3.90.70.200">
    <property type="entry name" value="Plus-3 domain"/>
    <property type="match status" value="1"/>
</dbReference>
<evidence type="ECO:0000256" key="2">
    <source>
        <dbReference type="ARBA" id="ARBA00023015"/>
    </source>
</evidence>
<name>A0AAX4PL34_9CHLO</name>
<feature type="compositionally biased region" description="Acidic residues" evidence="5">
    <location>
        <begin position="208"/>
        <end position="235"/>
    </location>
</feature>
<dbReference type="PANTHER" id="PTHR13115">
    <property type="entry name" value="RNA POLYMERASE-ASSOCIATED PROTEIN RTF1 HOMOLOG"/>
    <property type="match status" value="1"/>
</dbReference>
<feature type="compositionally biased region" description="Basic residues" evidence="5">
    <location>
        <begin position="172"/>
        <end position="181"/>
    </location>
</feature>
<dbReference type="PANTHER" id="PTHR13115:SF8">
    <property type="entry name" value="RNA POLYMERASE-ASSOCIATED PROTEIN RTF1 HOMOLOG"/>
    <property type="match status" value="1"/>
</dbReference>
<feature type="region of interest" description="Disordered" evidence="5">
    <location>
        <begin position="520"/>
        <end position="551"/>
    </location>
</feature>
<evidence type="ECO:0000256" key="3">
    <source>
        <dbReference type="ARBA" id="ARBA00023163"/>
    </source>
</evidence>
<evidence type="ECO:0000256" key="4">
    <source>
        <dbReference type="ARBA" id="ARBA00023242"/>
    </source>
</evidence>
<dbReference type="AlphaFoldDB" id="A0AAX4PL34"/>
<protein>
    <submittedName>
        <fullName evidence="7">Plus3 domain-containing protein</fullName>
    </submittedName>
</protein>
<dbReference type="PROSITE" id="PS51360">
    <property type="entry name" value="PLUS3"/>
    <property type="match status" value="1"/>
</dbReference>
<feature type="compositionally biased region" description="Basic and acidic residues" evidence="5">
    <location>
        <begin position="520"/>
        <end position="538"/>
    </location>
</feature>
<feature type="region of interest" description="Disordered" evidence="5">
    <location>
        <begin position="485"/>
        <end position="506"/>
    </location>
</feature>
<reference evidence="7 8" key="1">
    <citation type="submission" date="2024-03" db="EMBL/GenBank/DDBJ databases">
        <title>Complete genome sequence of the green alga Chloropicon roscoffensis RCC1871.</title>
        <authorList>
            <person name="Lemieux C."/>
            <person name="Pombert J.-F."/>
            <person name="Otis C."/>
            <person name="Turmel M."/>
        </authorList>
    </citation>
    <scope>NUCLEOTIDE SEQUENCE [LARGE SCALE GENOMIC DNA]</scope>
    <source>
        <strain evidence="7 8">RCC1871</strain>
    </source>
</reference>
<organism evidence="7 8">
    <name type="scientific">Chloropicon roscoffensis</name>
    <dbReference type="NCBI Taxonomy" id="1461544"/>
    <lineage>
        <taxon>Eukaryota</taxon>
        <taxon>Viridiplantae</taxon>
        <taxon>Chlorophyta</taxon>
        <taxon>Chloropicophyceae</taxon>
        <taxon>Chloropicales</taxon>
        <taxon>Chloropicaceae</taxon>
        <taxon>Chloropicon</taxon>
    </lineage>
</organism>
<dbReference type="InterPro" id="IPR004343">
    <property type="entry name" value="Plus-3_dom"/>
</dbReference>
<dbReference type="SMART" id="SM00719">
    <property type="entry name" value="Plus3"/>
    <property type="match status" value="1"/>
</dbReference>
<dbReference type="SUPFAM" id="SSF159042">
    <property type="entry name" value="Plus3-like"/>
    <property type="match status" value="1"/>
</dbReference>
<evidence type="ECO:0000256" key="1">
    <source>
        <dbReference type="ARBA" id="ARBA00004123"/>
    </source>
</evidence>
<keyword evidence="3" id="KW-0804">Transcription</keyword>
<dbReference type="GO" id="GO:0003677">
    <property type="term" value="F:DNA binding"/>
    <property type="evidence" value="ECO:0007669"/>
    <property type="project" value="InterPro"/>
</dbReference>
<dbReference type="Proteomes" id="UP001472866">
    <property type="component" value="Chromosome 16"/>
</dbReference>
<feature type="region of interest" description="Disordered" evidence="5">
    <location>
        <begin position="564"/>
        <end position="602"/>
    </location>
</feature>
<accession>A0AAX4PL34</accession>
<dbReference type="Pfam" id="PF03126">
    <property type="entry name" value="Plus-3"/>
    <property type="match status" value="1"/>
</dbReference>
<gene>
    <name evidence="7" type="ORF">HKI87_16g83080</name>
</gene>
<dbReference type="EMBL" id="CP151516">
    <property type="protein sequence ID" value="WZN66738.1"/>
    <property type="molecule type" value="Genomic_DNA"/>
</dbReference>
<evidence type="ECO:0000259" key="6">
    <source>
        <dbReference type="PROSITE" id="PS51360"/>
    </source>
</evidence>
<feature type="region of interest" description="Disordered" evidence="5">
    <location>
        <begin position="1"/>
        <end position="107"/>
    </location>
</feature>
<dbReference type="GO" id="GO:0016593">
    <property type="term" value="C:Cdc73/Paf1 complex"/>
    <property type="evidence" value="ECO:0007669"/>
    <property type="project" value="TreeGrafter"/>
</dbReference>
<feature type="compositionally biased region" description="Basic and acidic residues" evidence="5">
    <location>
        <begin position="189"/>
        <end position="207"/>
    </location>
</feature>
<feature type="domain" description="Plus3" evidence="6">
    <location>
        <begin position="272"/>
        <end position="427"/>
    </location>
</feature>
<evidence type="ECO:0000313" key="8">
    <source>
        <dbReference type="Proteomes" id="UP001472866"/>
    </source>
</evidence>
<evidence type="ECO:0000256" key="5">
    <source>
        <dbReference type="SAM" id="MobiDB-lite"/>
    </source>
</evidence>